<sequence>MKASKGSCIRLRKRSIRFHFNKEYRREVYLVPGMVFGSPSACMTGVFGSSHGYSIPSLCIWQDEWCIWFPAHGIRFPINKFRYMMLGRASRLKIVPRLDHAMTVTKVVEGGGCRLKDVDCEGVVKVVELVMDLCGALVKIPKVVKL</sequence>
<reference evidence="1 2" key="1">
    <citation type="submission" date="2020-05" db="EMBL/GenBank/DDBJ databases">
        <title>Vigna angularis (adzuki bean) Var. LongXiaoDou No. 4 denovo assembly.</title>
        <authorList>
            <person name="Xiang H."/>
        </authorList>
    </citation>
    <scope>NUCLEOTIDE SEQUENCE [LARGE SCALE GENOMIC DNA]</scope>
    <source>
        <tissue evidence="1">Leaf</tissue>
    </source>
</reference>
<dbReference type="Proteomes" id="UP000743370">
    <property type="component" value="Unassembled WGS sequence"/>
</dbReference>
<comment type="caution">
    <text evidence="1">The sequence shown here is derived from an EMBL/GenBank/DDBJ whole genome shotgun (WGS) entry which is preliminary data.</text>
</comment>
<proteinExistence type="predicted"/>
<evidence type="ECO:0000313" key="1">
    <source>
        <dbReference type="EMBL" id="KAG2389767.1"/>
    </source>
</evidence>
<evidence type="ECO:0000313" key="2">
    <source>
        <dbReference type="Proteomes" id="UP000743370"/>
    </source>
</evidence>
<accession>A0A8T0JYH4</accession>
<organism evidence="1 2">
    <name type="scientific">Phaseolus angularis</name>
    <name type="common">Azuki bean</name>
    <name type="synonym">Vigna angularis</name>
    <dbReference type="NCBI Taxonomy" id="3914"/>
    <lineage>
        <taxon>Eukaryota</taxon>
        <taxon>Viridiplantae</taxon>
        <taxon>Streptophyta</taxon>
        <taxon>Embryophyta</taxon>
        <taxon>Tracheophyta</taxon>
        <taxon>Spermatophyta</taxon>
        <taxon>Magnoliopsida</taxon>
        <taxon>eudicotyledons</taxon>
        <taxon>Gunneridae</taxon>
        <taxon>Pentapetalae</taxon>
        <taxon>rosids</taxon>
        <taxon>fabids</taxon>
        <taxon>Fabales</taxon>
        <taxon>Fabaceae</taxon>
        <taxon>Papilionoideae</taxon>
        <taxon>50 kb inversion clade</taxon>
        <taxon>NPAAA clade</taxon>
        <taxon>indigoferoid/millettioid clade</taxon>
        <taxon>Phaseoleae</taxon>
        <taxon>Vigna</taxon>
    </lineage>
</organism>
<dbReference type="EMBL" id="JABFOF010000007">
    <property type="protein sequence ID" value="KAG2389767.1"/>
    <property type="molecule type" value="Genomic_DNA"/>
</dbReference>
<name>A0A8T0JYH4_PHAAN</name>
<protein>
    <submittedName>
        <fullName evidence="1">Uncharacterized protein</fullName>
    </submittedName>
</protein>
<gene>
    <name evidence="1" type="ORF">HKW66_Vig0178400</name>
</gene>
<dbReference type="AlphaFoldDB" id="A0A8T0JYH4"/>